<dbReference type="EMBL" id="CP002521">
    <property type="protein sequence ID" value="ADX46976.1"/>
    <property type="molecule type" value="Genomic_DNA"/>
</dbReference>
<organism evidence="2 3">
    <name type="scientific">Paracidovorax avenae (strain ATCC 19860 / DSM 7227 / CCUG 15838 / JCM 20985 / LMG 2117 / NCPPB 1011)</name>
    <name type="common">Acidovorax avenae</name>
    <dbReference type="NCBI Taxonomy" id="643561"/>
    <lineage>
        <taxon>Bacteria</taxon>
        <taxon>Pseudomonadati</taxon>
        <taxon>Pseudomonadota</taxon>
        <taxon>Betaproteobacteria</taxon>
        <taxon>Burkholderiales</taxon>
        <taxon>Comamonadaceae</taxon>
        <taxon>Paracidovorax</taxon>
    </lineage>
</organism>
<accession>F0Q6N0</accession>
<dbReference type="GeneID" id="34236519"/>
<proteinExistence type="predicted"/>
<feature type="transmembrane region" description="Helical" evidence="1">
    <location>
        <begin position="12"/>
        <end position="34"/>
    </location>
</feature>
<evidence type="ECO:0000313" key="3">
    <source>
        <dbReference type="Proteomes" id="UP000002482"/>
    </source>
</evidence>
<keyword evidence="3" id="KW-1185">Reference proteome</keyword>
<feature type="transmembrane region" description="Helical" evidence="1">
    <location>
        <begin position="86"/>
        <end position="109"/>
    </location>
</feature>
<gene>
    <name evidence="2" type="ordered locus">Acav_3074</name>
</gene>
<keyword evidence="1" id="KW-0812">Transmembrane</keyword>
<evidence type="ECO:0000313" key="2">
    <source>
        <dbReference type="EMBL" id="ADX46976.1"/>
    </source>
</evidence>
<keyword evidence="1" id="KW-0472">Membrane</keyword>
<sequence>MKVFAELVGKYAKYLFIASGLASLALCIFCLIHIPVIKVSTPSAVAYIKKVMDGKGLVESERKTVDFELNQILFNDSRYRMVHSGLWHAGVYGFGILGLIHLLLGLVMVRAEKRAHRTGGSVGAQGKSHQ</sequence>
<dbReference type="KEGG" id="aaa:Acav_3074"/>
<reference evidence="2" key="1">
    <citation type="submission" date="2011-02" db="EMBL/GenBank/DDBJ databases">
        <title>Complete sequence of Acidovorax avenae subsp. avenae ATCC 19860.</title>
        <authorList>
            <consortium name="US DOE Joint Genome Institute"/>
            <person name="Lucas S."/>
            <person name="Copeland A."/>
            <person name="Lapidus A."/>
            <person name="Cheng J.-F."/>
            <person name="Goodwin L."/>
            <person name="Pitluck S."/>
            <person name="Chertkov O."/>
            <person name="Held B."/>
            <person name="Detter J.C."/>
            <person name="Han C."/>
            <person name="Tapia R."/>
            <person name="Land M."/>
            <person name="Hauser L."/>
            <person name="Kyrpides N."/>
            <person name="Ivanova N."/>
            <person name="Ovchinnikova G."/>
            <person name="Pagani I."/>
            <person name="Gordon S."/>
            <person name="Woyke T."/>
        </authorList>
    </citation>
    <scope>NUCLEOTIDE SEQUENCE</scope>
    <source>
        <strain evidence="2">ATCC 19860</strain>
    </source>
</reference>
<keyword evidence="1" id="KW-1133">Transmembrane helix</keyword>
<dbReference type="AlphaFoldDB" id="F0Q6N0"/>
<evidence type="ECO:0000256" key="1">
    <source>
        <dbReference type="SAM" id="Phobius"/>
    </source>
</evidence>
<protein>
    <submittedName>
        <fullName evidence="2">Uncharacterized protein</fullName>
    </submittedName>
</protein>
<name>F0Q6N0_PARA1</name>
<dbReference type="HOGENOM" id="CLU_1933399_0_0_4"/>
<dbReference type="RefSeq" id="WP_013595466.1">
    <property type="nucleotide sequence ID" value="NC_015138.1"/>
</dbReference>
<dbReference type="Proteomes" id="UP000002482">
    <property type="component" value="Chromosome"/>
</dbReference>